<comment type="caution">
    <text evidence="1">The sequence shown here is derived from an EMBL/GenBank/DDBJ whole genome shotgun (WGS) entry which is preliminary data.</text>
</comment>
<proteinExistence type="predicted"/>
<organism evidence="1 2">
    <name type="scientific">Apolygus lucorum</name>
    <name type="common">Small green plant bug</name>
    <name type="synonym">Lygocoris lucorum</name>
    <dbReference type="NCBI Taxonomy" id="248454"/>
    <lineage>
        <taxon>Eukaryota</taxon>
        <taxon>Metazoa</taxon>
        <taxon>Ecdysozoa</taxon>
        <taxon>Arthropoda</taxon>
        <taxon>Hexapoda</taxon>
        <taxon>Insecta</taxon>
        <taxon>Pterygota</taxon>
        <taxon>Neoptera</taxon>
        <taxon>Paraneoptera</taxon>
        <taxon>Hemiptera</taxon>
        <taxon>Heteroptera</taxon>
        <taxon>Panheteroptera</taxon>
        <taxon>Cimicomorpha</taxon>
        <taxon>Miridae</taxon>
        <taxon>Mirini</taxon>
        <taxon>Apolygus</taxon>
    </lineage>
</organism>
<dbReference type="EMBL" id="WIXP02000014">
    <property type="protein sequence ID" value="KAF6199959.1"/>
    <property type="molecule type" value="Genomic_DNA"/>
</dbReference>
<sequence>MEGSTIFQVTEATRVEVTYRAIGQVRDVVRDLPTRGALVSAESVYSTTVKCGHINDSTLSYLVETVQHFTYVYEEPVHM</sequence>
<accession>A0A8S9WUS4</accession>
<protein>
    <submittedName>
        <fullName evidence="1">Uncharacterized protein</fullName>
    </submittedName>
</protein>
<name>A0A8S9WUS4_APOLU</name>
<evidence type="ECO:0000313" key="2">
    <source>
        <dbReference type="Proteomes" id="UP000466442"/>
    </source>
</evidence>
<dbReference type="Proteomes" id="UP000466442">
    <property type="component" value="Unassembled WGS sequence"/>
</dbReference>
<dbReference type="AlphaFoldDB" id="A0A8S9WUS4"/>
<gene>
    <name evidence="1" type="ORF">GE061_006257</name>
</gene>
<reference evidence="1" key="1">
    <citation type="journal article" date="2021" name="Mol. Ecol. Resour.">
        <title>Apolygus lucorum genome provides insights into omnivorousness and mesophyll feeding.</title>
        <authorList>
            <person name="Liu Y."/>
            <person name="Liu H."/>
            <person name="Wang H."/>
            <person name="Huang T."/>
            <person name="Liu B."/>
            <person name="Yang B."/>
            <person name="Yin L."/>
            <person name="Li B."/>
            <person name="Zhang Y."/>
            <person name="Zhang S."/>
            <person name="Jiang F."/>
            <person name="Zhang X."/>
            <person name="Ren Y."/>
            <person name="Wang B."/>
            <person name="Wang S."/>
            <person name="Lu Y."/>
            <person name="Wu K."/>
            <person name="Fan W."/>
            <person name="Wang G."/>
        </authorList>
    </citation>
    <scope>NUCLEOTIDE SEQUENCE</scope>
    <source>
        <strain evidence="1">12Hb</strain>
    </source>
</reference>
<evidence type="ECO:0000313" key="1">
    <source>
        <dbReference type="EMBL" id="KAF6199959.1"/>
    </source>
</evidence>
<keyword evidence="2" id="KW-1185">Reference proteome</keyword>